<dbReference type="SUPFAM" id="SSF51120">
    <property type="entry name" value="beta-Roll"/>
    <property type="match status" value="1"/>
</dbReference>
<keyword evidence="3" id="KW-0677">Repeat</keyword>
<dbReference type="InterPro" id="IPR024079">
    <property type="entry name" value="MetalloPept_cat_dom_sf"/>
</dbReference>
<sequence>MKLRHDIDELGRVGDLLSIENPLQFNLDNYVGGTFRGKPIFDLDGVEDQIDSGRSQKVTANGKITYTFLDEGDGLIGIYNNKNYGFTAGEGLAAFSAAQEAEARDSITLWDDLVAPEFVETEGRGADIQFANSTDPAQAYAYYPSEKGGQKYLGDVFVADPAVNWTNAWLGYGGYGATTLVHELGHALGLSHPGNYNYDPDLPLSYANYAEYAQDSEQYTIMSYWSAQETGARIVNWDLLQFNNPQTPLLHDIYVIQEKYGADPTTRTGDTTYGFNSTADREVYDFDANPFPYLSIYDAGGEDTLDFSGFFGGTVLNLNDGEFSSGGSAIPSAAEINANALELYYETGEVDYIGGVDQATIDSISSRYISNNARDISIDTGYTGVNAVNYENISIAYGTMIENAVGSEYRDIIIANELDNTLTGNGGADVFVFQDGGTDTITDFLAGEDLIDLSALAGEDTAIDFGAGFLEADFDGDGAVDLTLVFDNGAELTAADVYMG</sequence>
<comment type="subcellular location">
    <subcellularLocation>
        <location evidence="1">Secreted</location>
    </subcellularLocation>
</comment>
<geneLocation type="plasmid" evidence="5 6">
    <name>plas1</name>
</geneLocation>
<dbReference type="GO" id="GO:0008237">
    <property type="term" value="F:metallopeptidase activity"/>
    <property type="evidence" value="ECO:0007669"/>
    <property type="project" value="InterPro"/>
</dbReference>
<dbReference type="EMBL" id="CP060053">
    <property type="protein sequence ID" value="QNE07358.1"/>
    <property type="molecule type" value="Genomic_DNA"/>
</dbReference>
<keyword evidence="5" id="KW-0614">Plasmid</keyword>
<accession>A0A7G6W043</accession>
<feature type="domain" description="Peptidase metallopeptidase" evidence="4">
    <location>
        <begin position="62"/>
        <end position="237"/>
    </location>
</feature>
<dbReference type="OrthoDB" id="733404at2"/>
<evidence type="ECO:0000256" key="2">
    <source>
        <dbReference type="ARBA" id="ARBA00022525"/>
    </source>
</evidence>
<dbReference type="AlphaFoldDB" id="A0A7G6W043"/>
<organism evidence="5 6">
    <name type="scientific">Croceicoccus marinus</name>
    <dbReference type="NCBI Taxonomy" id="450378"/>
    <lineage>
        <taxon>Bacteria</taxon>
        <taxon>Pseudomonadati</taxon>
        <taxon>Pseudomonadota</taxon>
        <taxon>Alphaproteobacteria</taxon>
        <taxon>Sphingomonadales</taxon>
        <taxon>Erythrobacteraceae</taxon>
        <taxon>Croceicoccus</taxon>
    </lineage>
</organism>
<dbReference type="InterPro" id="IPR006026">
    <property type="entry name" value="Peptidase_Metallo"/>
</dbReference>
<dbReference type="InterPro" id="IPR034033">
    <property type="entry name" value="Serralysin-like"/>
</dbReference>
<evidence type="ECO:0000259" key="4">
    <source>
        <dbReference type="SMART" id="SM00235"/>
    </source>
</evidence>
<keyword evidence="2" id="KW-0964">Secreted</keyword>
<protein>
    <submittedName>
        <fullName evidence="5">M10 family metallopeptidase C-terminal domain-containing protein</fullName>
    </submittedName>
</protein>
<dbReference type="Pfam" id="PF08548">
    <property type="entry name" value="Peptidase_M10_C"/>
    <property type="match status" value="2"/>
</dbReference>
<dbReference type="InterPro" id="IPR011049">
    <property type="entry name" value="Serralysin-like_metalloprot_C"/>
</dbReference>
<dbReference type="Gene3D" id="2.150.10.10">
    <property type="entry name" value="Serralysin-like metalloprotease, C-terminal"/>
    <property type="match status" value="1"/>
</dbReference>
<reference evidence="5 6" key="1">
    <citation type="submission" date="2020-08" db="EMBL/GenBank/DDBJ databases">
        <authorList>
            <person name="Liu G."/>
            <person name="Sun C."/>
        </authorList>
    </citation>
    <scope>NUCLEOTIDE SEQUENCE [LARGE SCALE GENOMIC DNA]</scope>
    <source>
        <strain evidence="5 6">OT19</strain>
        <plasmid evidence="5 6">plas1</plasmid>
    </source>
</reference>
<gene>
    <name evidence="5" type="ORF">H4O24_15815</name>
</gene>
<dbReference type="GO" id="GO:0006508">
    <property type="term" value="P:proteolysis"/>
    <property type="evidence" value="ECO:0007669"/>
    <property type="project" value="InterPro"/>
</dbReference>
<evidence type="ECO:0000313" key="5">
    <source>
        <dbReference type="EMBL" id="QNE07358.1"/>
    </source>
</evidence>
<dbReference type="GO" id="GO:0005615">
    <property type="term" value="C:extracellular space"/>
    <property type="evidence" value="ECO:0007669"/>
    <property type="project" value="InterPro"/>
</dbReference>
<dbReference type="SUPFAM" id="SSF55486">
    <property type="entry name" value="Metalloproteases ('zincins'), catalytic domain"/>
    <property type="match status" value="1"/>
</dbReference>
<dbReference type="RefSeq" id="WP_157668285.1">
    <property type="nucleotide sequence ID" value="NZ_CP019603.1"/>
</dbReference>
<proteinExistence type="predicted"/>
<dbReference type="Gene3D" id="3.40.390.10">
    <property type="entry name" value="Collagenase (Catalytic Domain)"/>
    <property type="match status" value="1"/>
</dbReference>
<dbReference type="InterPro" id="IPR013858">
    <property type="entry name" value="Peptidase_M10B_C"/>
</dbReference>
<evidence type="ECO:0000256" key="3">
    <source>
        <dbReference type="ARBA" id="ARBA00022737"/>
    </source>
</evidence>
<evidence type="ECO:0000313" key="6">
    <source>
        <dbReference type="Proteomes" id="UP000515297"/>
    </source>
</evidence>
<name>A0A7G6W043_9SPHN</name>
<dbReference type="GO" id="GO:0005509">
    <property type="term" value="F:calcium ion binding"/>
    <property type="evidence" value="ECO:0007669"/>
    <property type="project" value="InterPro"/>
</dbReference>
<dbReference type="CDD" id="cd04277">
    <property type="entry name" value="ZnMc_serralysin_like"/>
    <property type="match status" value="1"/>
</dbReference>
<dbReference type="Proteomes" id="UP000515297">
    <property type="component" value="Plasmid plas1"/>
</dbReference>
<dbReference type="SMART" id="SM00235">
    <property type="entry name" value="ZnMc"/>
    <property type="match status" value="1"/>
</dbReference>
<dbReference type="GO" id="GO:0008270">
    <property type="term" value="F:zinc ion binding"/>
    <property type="evidence" value="ECO:0007669"/>
    <property type="project" value="InterPro"/>
</dbReference>
<evidence type="ECO:0000256" key="1">
    <source>
        <dbReference type="ARBA" id="ARBA00004613"/>
    </source>
</evidence>